<dbReference type="EMBL" id="CP043661">
    <property type="protein sequence ID" value="QNE18975.1"/>
    <property type="molecule type" value="Genomic_DNA"/>
</dbReference>
<dbReference type="AlphaFoldDB" id="A0A7G6WYB0"/>
<sequence>MTDPLGPAELAAMSDLIPPMALRAAATLRLADLLASGPVELRTLADKAGVDEESLGRLMRYLVARGIFASEEGGYALGESGRWLLDDAPSGLRRWLDLDGFGGHMDRAFIELLGTVRAGGPVAAGNKTSLEPKAAASYDELMEIRAVQEAPLLATALDWSRFEHVVDVGGGTGAQLVGLLTTLPSLRGTLVDLPVSAPAALERFRTHGLAERCEVLAGDLFELDLPSADVFVFRYLLHSFEDDAAARALRQAAQALRPGGSVLVIESAETAPVAFASMDLLMLVLGHGRERTLTEYDALAASAGLTRTAVHQPAIGPRVLEYTF</sequence>
<feature type="domain" description="O-methyltransferase dimerisation" evidence="6">
    <location>
        <begin position="16"/>
        <end position="86"/>
    </location>
</feature>
<evidence type="ECO:0000256" key="1">
    <source>
        <dbReference type="ARBA" id="ARBA00022603"/>
    </source>
</evidence>
<keyword evidence="3" id="KW-0949">S-adenosyl-L-methionine</keyword>
<evidence type="ECO:0000313" key="8">
    <source>
        <dbReference type="Proteomes" id="UP000515563"/>
    </source>
</evidence>
<keyword evidence="1 7" id="KW-0489">Methyltransferase</keyword>
<dbReference type="InterPro" id="IPR012967">
    <property type="entry name" value="COMT_dimerisation"/>
</dbReference>
<feature type="active site" description="Proton acceptor" evidence="4">
    <location>
        <position position="238"/>
    </location>
</feature>
<dbReference type="PANTHER" id="PTHR43712:SF2">
    <property type="entry name" value="O-METHYLTRANSFERASE CICE"/>
    <property type="match status" value="1"/>
</dbReference>
<dbReference type="SUPFAM" id="SSF53335">
    <property type="entry name" value="S-adenosyl-L-methionine-dependent methyltransferases"/>
    <property type="match status" value="1"/>
</dbReference>
<name>A0A7G6WYB0_9ACTN</name>
<gene>
    <name evidence="7" type="ORF">F1D05_14965</name>
</gene>
<dbReference type="SUPFAM" id="SSF46785">
    <property type="entry name" value="Winged helix' DNA-binding domain"/>
    <property type="match status" value="1"/>
</dbReference>
<protein>
    <submittedName>
        <fullName evidence="7">Methyltransferase domain-containing protein</fullName>
    </submittedName>
</protein>
<dbReference type="PIRSF" id="PIRSF005739">
    <property type="entry name" value="O-mtase"/>
    <property type="match status" value="1"/>
</dbReference>
<reference evidence="7 8" key="2">
    <citation type="journal article" date="2020" name="Microbiol. Resour. Announc.">
        <title>Antarctic desert soil bacteria exhibit high novel natural product potential, evaluated through long-read genome sequencing and comparative genomics.</title>
        <authorList>
            <person name="Benaud N."/>
            <person name="Edwards R.J."/>
            <person name="Amos T.G."/>
            <person name="D'Agostino P.M."/>
            <person name="Gutierrez-Chavez C."/>
            <person name="Montgomery K."/>
            <person name="Nicetic I."/>
            <person name="Ferrari B.C."/>
        </authorList>
    </citation>
    <scope>NUCLEOTIDE SEQUENCE [LARGE SCALE GENOMIC DNA]</scope>
    <source>
        <strain evidence="7 8">SPB151</strain>
    </source>
</reference>
<dbReference type="GO" id="GO:0008171">
    <property type="term" value="F:O-methyltransferase activity"/>
    <property type="evidence" value="ECO:0007669"/>
    <property type="project" value="InterPro"/>
</dbReference>
<dbReference type="Pfam" id="PF00891">
    <property type="entry name" value="Methyltransf_2"/>
    <property type="match status" value="1"/>
</dbReference>
<accession>A0A7G6WYB0</accession>
<evidence type="ECO:0000256" key="2">
    <source>
        <dbReference type="ARBA" id="ARBA00022679"/>
    </source>
</evidence>
<dbReference type="InterPro" id="IPR016461">
    <property type="entry name" value="COMT-like"/>
</dbReference>
<evidence type="ECO:0000256" key="4">
    <source>
        <dbReference type="PIRSR" id="PIRSR005739-1"/>
    </source>
</evidence>
<dbReference type="Proteomes" id="UP000515563">
    <property type="component" value="Chromosome"/>
</dbReference>
<dbReference type="RefSeq" id="WP_185448271.1">
    <property type="nucleotide sequence ID" value="NZ_CP043661.1"/>
</dbReference>
<dbReference type="Gene3D" id="1.10.10.10">
    <property type="entry name" value="Winged helix-like DNA-binding domain superfamily/Winged helix DNA-binding domain"/>
    <property type="match status" value="1"/>
</dbReference>
<dbReference type="Gene3D" id="1.10.287.1350">
    <property type="match status" value="1"/>
</dbReference>
<keyword evidence="2 7" id="KW-0808">Transferase</keyword>
<dbReference type="PROSITE" id="PS51683">
    <property type="entry name" value="SAM_OMT_II"/>
    <property type="match status" value="1"/>
</dbReference>
<dbReference type="InterPro" id="IPR029063">
    <property type="entry name" value="SAM-dependent_MTases_sf"/>
</dbReference>
<keyword evidence="8" id="KW-1185">Reference proteome</keyword>
<dbReference type="KEGG" id="kqi:F1D05_14965"/>
<proteinExistence type="predicted"/>
<organism evidence="7 8">
    <name type="scientific">Kribbella qitaiheensis</name>
    <dbReference type="NCBI Taxonomy" id="1544730"/>
    <lineage>
        <taxon>Bacteria</taxon>
        <taxon>Bacillati</taxon>
        <taxon>Actinomycetota</taxon>
        <taxon>Actinomycetes</taxon>
        <taxon>Propionibacteriales</taxon>
        <taxon>Kribbellaceae</taxon>
        <taxon>Kribbella</taxon>
    </lineage>
</organism>
<dbReference type="CDD" id="cd02440">
    <property type="entry name" value="AdoMet_MTases"/>
    <property type="match status" value="1"/>
</dbReference>
<dbReference type="Pfam" id="PF08100">
    <property type="entry name" value="Dimerisation"/>
    <property type="match status" value="1"/>
</dbReference>
<dbReference type="InterPro" id="IPR036390">
    <property type="entry name" value="WH_DNA-bd_sf"/>
</dbReference>
<dbReference type="InterPro" id="IPR001077">
    <property type="entry name" value="COMT_C"/>
</dbReference>
<dbReference type="GO" id="GO:0046983">
    <property type="term" value="F:protein dimerization activity"/>
    <property type="evidence" value="ECO:0007669"/>
    <property type="project" value="InterPro"/>
</dbReference>
<evidence type="ECO:0000259" key="6">
    <source>
        <dbReference type="Pfam" id="PF08100"/>
    </source>
</evidence>
<dbReference type="InterPro" id="IPR036388">
    <property type="entry name" value="WH-like_DNA-bd_sf"/>
</dbReference>
<dbReference type="PANTHER" id="PTHR43712">
    <property type="entry name" value="PUTATIVE (AFU_ORTHOLOGUE AFUA_4G14580)-RELATED"/>
    <property type="match status" value="1"/>
</dbReference>
<evidence type="ECO:0000313" key="7">
    <source>
        <dbReference type="EMBL" id="QNE18975.1"/>
    </source>
</evidence>
<feature type="domain" description="O-methyltransferase C-terminal" evidence="5">
    <location>
        <begin position="136"/>
        <end position="305"/>
    </location>
</feature>
<dbReference type="GO" id="GO:0032259">
    <property type="term" value="P:methylation"/>
    <property type="evidence" value="ECO:0007669"/>
    <property type="project" value="UniProtKB-KW"/>
</dbReference>
<dbReference type="Gene3D" id="3.40.50.150">
    <property type="entry name" value="Vaccinia Virus protein VP39"/>
    <property type="match status" value="1"/>
</dbReference>
<reference evidence="8" key="1">
    <citation type="submission" date="2019-09" db="EMBL/GenBank/DDBJ databases">
        <title>Antimicrobial potential of Antarctic Bacteria.</title>
        <authorList>
            <person name="Benaud N."/>
            <person name="Edwards R.J."/>
            <person name="Ferrari B.C."/>
        </authorList>
    </citation>
    <scope>NUCLEOTIDE SEQUENCE [LARGE SCALE GENOMIC DNA]</scope>
    <source>
        <strain evidence="8">SPB151</strain>
    </source>
</reference>
<evidence type="ECO:0000256" key="3">
    <source>
        <dbReference type="ARBA" id="ARBA00022691"/>
    </source>
</evidence>
<evidence type="ECO:0000259" key="5">
    <source>
        <dbReference type="Pfam" id="PF00891"/>
    </source>
</evidence>